<evidence type="ECO:0000256" key="3">
    <source>
        <dbReference type="ARBA" id="ARBA00010323"/>
    </source>
</evidence>
<gene>
    <name evidence="13" type="ORF">SAMN02745213_00915</name>
</gene>
<dbReference type="GO" id="GO:0042121">
    <property type="term" value="P:alginic acid biosynthetic process"/>
    <property type="evidence" value="ECO:0007669"/>
    <property type="project" value="UniProtKB-UniRule"/>
</dbReference>
<dbReference type="PIRSF" id="PIRSF500217">
    <property type="entry name" value="AlgI"/>
    <property type="match status" value="1"/>
</dbReference>
<feature type="transmembrane region" description="Helical" evidence="12">
    <location>
        <begin position="140"/>
        <end position="157"/>
    </location>
</feature>
<keyword evidence="9 11" id="KW-0472">Membrane</keyword>
<evidence type="ECO:0000256" key="9">
    <source>
        <dbReference type="ARBA" id="ARBA00023136"/>
    </source>
</evidence>
<feature type="transmembrane region" description="Helical" evidence="12">
    <location>
        <begin position="264"/>
        <end position="287"/>
    </location>
</feature>
<dbReference type="InterPro" id="IPR028362">
    <property type="entry name" value="AlgI"/>
</dbReference>
<dbReference type="Pfam" id="PF03062">
    <property type="entry name" value="MBOAT"/>
    <property type="match status" value="1"/>
</dbReference>
<dbReference type="PANTHER" id="PTHR13285:SF23">
    <property type="entry name" value="TEICHOIC ACID D-ALANYLTRANSFERASE"/>
    <property type="match status" value="1"/>
</dbReference>
<dbReference type="STRING" id="83771.SAMN02910357_01993"/>
<accession>A0A1T4V6L0</accession>
<name>A0A1T4V6L0_9GAMM</name>
<evidence type="ECO:0000256" key="10">
    <source>
        <dbReference type="ARBA" id="ARBA00023315"/>
    </source>
</evidence>
<evidence type="ECO:0000256" key="1">
    <source>
        <dbReference type="ARBA" id="ARBA00004651"/>
    </source>
</evidence>
<feature type="transmembrane region" description="Helical" evidence="12">
    <location>
        <begin position="307"/>
        <end position="326"/>
    </location>
</feature>
<keyword evidence="10 11" id="KW-0012">Acyltransferase</keyword>
<proteinExistence type="inferred from homology"/>
<sequence>MGGVKYLSLLGFSLFFNYFITKFGINKYKKKWILSLGVITNVCLLGYFKYTNFFVDKFSQFFGLSIHISQIILPLAISFYTFQQIAWLIDNYKKEAPECDFIEYAGAVLFFPHLIAGPIVQYHDLVPQLKVIKKEINYKLILNGIFLIAIGCVKKIYLADYIASFVDVWYTDFSNLNTIKAWLATIGYVFQIYFDFSGYCDIAIGSALILGIKLPQNFNDPYKAESIRDFWRRWHITLGYFLTKYVYIPLGGNRKGKKRTLINIFLMLCISGLWHGAGIHFILWGALHGIAMVIHRVYSESNLFKLPRVPSIIITFITVSLFWIAFRSDNVHCMTAVFKNLFSLNVPHGVNWKIKSGFDLHQLRLYLYMIIMSFIIVYLFPKAQNIYDKYSEKASILIAVFSAGVIWLSLAKIMTNSYTTFIYFNF</sequence>
<dbReference type="EC" id="2.3.1.-" evidence="11"/>
<dbReference type="InterPro" id="IPR051085">
    <property type="entry name" value="MB_O-acyltransferase"/>
</dbReference>
<keyword evidence="7 11" id="KW-0016">Alginate biosynthesis</keyword>
<comment type="similarity">
    <text evidence="3 11">Belongs to the membrane-bound acyltransferase family.</text>
</comment>
<comment type="subcellular location">
    <subcellularLocation>
        <location evidence="11">Cell inner membrane</location>
    </subcellularLocation>
    <subcellularLocation>
        <location evidence="1">Cell membrane</location>
        <topology evidence="1">Multi-pass membrane protein</topology>
    </subcellularLocation>
</comment>
<feature type="transmembrane region" description="Helical" evidence="12">
    <location>
        <begin position="6"/>
        <end position="25"/>
    </location>
</feature>
<dbReference type="InterPro" id="IPR024194">
    <property type="entry name" value="Ac/AlaTfrase_AlgI/DltB"/>
</dbReference>
<evidence type="ECO:0000256" key="8">
    <source>
        <dbReference type="ARBA" id="ARBA00022989"/>
    </source>
</evidence>
<feature type="transmembrane region" description="Helical" evidence="12">
    <location>
        <begin position="393"/>
        <end position="411"/>
    </location>
</feature>
<keyword evidence="14" id="KW-1185">Reference proteome</keyword>
<organism evidence="13 14">
    <name type="scientific">Succinivibrio dextrinosolvens DSM 3072</name>
    <dbReference type="NCBI Taxonomy" id="1123324"/>
    <lineage>
        <taxon>Bacteria</taxon>
        <taxon>Pseudomonadati</taxon>
        <taxon>Pseudomonadota</taxon>
        <taxon>Gammaproteobacteria</taxon>
        <taxon>Aeromonadales</taxon>
        <taxon>Succinivibrionaceae</taxon>
        <taxon>Succinivibrio</taxon>
    </lineage>
</organism>
<reference evidence="14" key="1">
    <citation type="submission" date="2017-02" db="EMBL/GenBank/DDBJ databases">
        <authorList>
            <person name="Varghese N."/>
            <person name="Submissions S."/>
        </authorList>
    </citation>
    <scope>NUCLEOTIDE SEQUENCE [LARGE SCALE GENOMIC DNA]</scope>
    <source>
        <strain evidence="14">DSM 3072</strain>
    </source>
</reference>
<evidence type="ECO:0000256" key="7">
    <source>
        <dbReference type="ARBA" id="ARBA00022841"/>
    </source>
</evidence>
<keyword evidence="11" id="KW-0997">Cell inner membrane</keyword>
<keyword evidence="8 12" id="KW-1133">Transmembrane helix</keyword>
<evidence type="ECO:0000256" key="5">
    <source>
        <dbReference type="ARBA" id="ARBA00022679"/>
    </source>
</evidence>
<keyword evidence="5 11" id="KW-0808">Transferase</keyword>
<dbReference type="PIRSF" id="PIRSF016636">
    <property type="entry name" value="AlgI_DltB"/>
    <property type="match status" value="1"/>
</dbReference>
<protein>
    <recommendedName>
        <fullName evidence="11">Probable alginate O-acetylase</fullName>
        <ecNumber evidence="11">2.3.1.-</ecNumber>
    </recommendedName>
</protein>
<evidence type="ECO:0000256" key="12">
    <source>
        <dbReference type="SAM" id="Phobius"/>
    </source>
</evidence>
<feature type="transmembrane region" description="Helical" evidence="12">
    <location>
        <begin position="32"/>
        <end position="48"/>
    </location>
</feature>
<evidence type="ECO:0000313" key="13">
    <source>
        <dbReference type="EMBL" id="SKA60608.1"/>
    </source>
</evidence>
<keyword evidence="4 11" id="KW-1003">Cell membrane</keyword>
<dbReference type="EMBL" id="FUXX01000011">
    <property type="protein sequence ID" value="SKA60608.1"/>
    <property type="molecule type" value="Genomic_DNA"/>
</dbReference>
<dbReference type="PANTHER" id="PTHR13285">
    <property type="entry name" value="ACYLTRANSFERASE"/>
    <property type="match status" value="1"/>
</dbReference>
<evidence type="ECO:0000256" key="11">
    <source>
        <dbReference type="PIRNR" id="PIRNR016636"/>
    </source>
</evidence>
<dbReference type="InterPro" id="IPR004299">
    <property type="entry name" value="MBOAT_fam"/>
</dbReference>
<evidence type="ECO:0000313" key="14">
    <source>
        <dbReference type="Proteomes" id="UP000242432"/>
    </source>
</evidence>
<dbReference type="GO" id="GO:0016746">
    <property type="term" value="F:acyltransferase activity"/>
    <property type="evidence" value="ECO:0007669"/>
    <property type="project" value="UniProtKB-KW"/>
</dbReference>
<evidence type="ECO:0000256" key="6">
    <source>
        <dbReference type="ARBA" id="ARBA00022692"/>
    </source>
</evidence>
<feature type="transmembrane region" description="Helical" evidence="12">
    <location>
        <begin position="363"/>
        <end position="381"/>
    </location>
</feature>
<dbReference type="Proteomes" id="UP000242432">
    <property type="component" value="Unassembled WGS sequence"/>
</dbReference>
<dbReference type="UniPathway" id="UPA00286"/>
<keyword evidence="6 11" id="KW-0812">Transmembrane</keyword>
<evidence type="ECO:0000256" key="2">
    <source>
        <dbReference type="ARBA" id="ARBA00005182"/>
    </source>
</evidence>
<dbReference type="GO" id="GO:0005886">
    <property type="term" value="C:plasma membrane"/>
    <property type="evidence" value="ECO:0007669"/>
    <property type="project" value="UniProtKB-SubCell"/>
</dbReference>
<feature type="transmembrane region" description="Helical" evidence="12">
    <location>
        <begin position="68"/>
        <end position="89"/>
    </location>
</feature>
<comment type="pathway">
    <text evidence="2 11">Glycan biosynthesis; alginate biosynthesis.</text>
</comment>
<dbReference type="AlphaFoldDB" id="A0A1T4V6L0"/>
<evidence type="ECO:0000256" key="4">
    <source>
        <dbReference type="ARBA" id="ARBA00022475"/>
    </source>
</evidence>